<name>A0A9Q1EJ43_SYNKA</name>
<dbReference type="EMBL" id="JAINUF010000016">
    <property type="protein sequence ID" value="KAJ8339784.1"/>
    <property type="molecule type" value="Genomic_DNA"/>
</dbReference>
<evidence type="ECO:0000313" key="3">
    <source>
        <dbReference type="Proteomes" id="UP001152622"/>
    </source>
</evidence>
<dbReference type="AlphaFoldDB" id="A0A9Q1EJ43"/>
<comment type="caution">
    <text evidence="2">The sequence shown here is derived from an EMBL/GenBank/DDBJ whole genome shotgun (WGS) entry which is preliminary data.</text>
</comment>
<proteinExistence type="predicted"/>
<accession>A0A9Q1EJ43</accession>
<gene>
    <name evidence="2" type="ORF">SKAU_G00344170</name>
</gene>
<evidence type="ECO:0000256" key="1">
    <source>
        <dbReference type="SAM" id="MobiDB-lite"/>
    </source>
</evidence>
<reference evidence="2" key="1">
    <citation type="journal article" date="2023" name="Science">
        <title>Genome structures resolve the early diversification of teleost fishes.</title>
        <authorList>
            <person name="Parey E."/>
            <person name="Louis A."/>
            <person name="Montfort J."/>
            <person name="Bouchez O."/>
            <person name="Roques C."/>
            <person name="Iampietro C."/>
            <person name="Lluch J."/>
            <person name="Castinel A."/>
            <person name="Donnadieu C."/>
            <person name="Desvignes T."/>
            <person name="Floi Bucao C."/>
            <person name="Jouanno E."/>
            <person name="Wen M."/>
            <person name="Mejri S."/>
            <person name="Dirks R."/>
            <person name="Jansen H."/>
            <person name="Henkel C."/>
            <person name="Chen W.J."/>
            <person name="Zahm M."/>
            <person name="Cabau C."/>
            <person name="Klopp C."/>
            <person name="Thompson A.W."/>
            <person name="Robinson-Rechavi M."/>
            <person name="Braasch I."/>
            <person name="Lecointre G."/>
            <person name="Bobe J."/>
            <person name="Postlethwait J.H."/>
            <person name="Berthelot C."/>
            <person name="Roest Crollius H."/>
            <person name="Guiguen Y."/>
        </authorList>
    </citation>
    <scope>NUCLEOTIDE SEQUENCE</scope>
    <source>
        <strain evidence="2">WJC10195</strain>
    </source>
</reference>
<sequence>MEDIRQWPMLLEGPKGLRTPEGKDFSGQDVRITLQREKKQQWDTLAGRYRLHNDQASAEPRCEHVPIIIQEALANTDGARLRFRRLPFRTPAARLGSKRLRLTPLVKLSPPPSARRHAPNPLGNPGQI</sequence>
<organism evidence="2 3">
    <name type="scientific">Synaphobranchus kaupii</name>
    <name type="common">Kaup's arrowtooth eel</name>
    <dbReference type="NCBI Taxonomy" id="118154"/>
    <lineage>
        <taxon>Eukaryota</taxon>
        <taxon>Metazoa</taxon>
        <taxon>Chordata</taxon>
        <taxon>Craniata</taxon>
        <taxon>Vertebrata</taxon>
        <taxon>Euteleostomi</taxon>
        <taxon>Actinopterygii</taxon>
        <taxon>Neopterygii</taxon>
        <taxon>Teleostei</taxon>
        <taxon>Anguilliformes</taxon>
        <taxon>Synaphobranchidae</taxon>
        <taxon>Synaphobranchus</taxon>
    </lineage>
</organism>
<dbReference type="Proteomes" id="UP001152622">
    <property type="component" value="Chromosome 16"/>
</dbReference>
<protein>
    <submittedName>
        <fullName evidence="2">Uncharacterized protein</fullName>
    </submittedName>
</protein>
<evidence type="ECO:0000313" key="2">
    <source>
        <dbReference type="EMBL" id="KAJ8339784.1"/>
    </source>
</evidence>
<keyword evidence="3" id="KW-1185">Reference proteome</keyword>
<feature type="region of interest" description="Disordered" evidence="1">
    <location>
        <begin position="103"/>
        <end position="128"/>
    </location>
</feature>